<comment type="caution">
    <text evidence="1">The sequence shown here is derived from an EMBL/GenBank/DDBJ whole genome shotgun (WGS) entry which is preliminary data.</text>
</comment>
<protein>
    <submittedName>
        <fullName evidence="1">Leucine-rich repeat domain-containing protein</fullName>
    </submittedName>
</protein>
<dbReference type="InterPro" id="IPR026906">
    <property type="entry name" value="LRR_5"/>
</dbReference>
<sequence length="215" mass="23702">EDAAFKGCKNLKICQIRKKTAPNLLSEALADSVTAIFVPLGCSDSYRTKKKWETFAFIEGEPLTVNVQIGKMGSLASELLRAGFQPKDVNFLTVEGKMDEADFTLIRDYMPNLVSIDMTNSNATAIPDYTFTQKKYLLNVRLPQELRSIGQRAFSGCGRLCGTLVLPASVTAIEYGAFMGCDNLRYVLATGNKITTLGDNLFGESQGKIIYKEKQ</sequence>
<dbReference type="RefSeq" id="WP_272201697.1">
    <property type="nucleotide sequence ID" value="NZ_JAQNSI010000144.1"/>
</dbReference>
<reference evidence="1" key="1">
    <citation type="submission" date="2022-10" db="EMBL/GenBank/DDBJ databases">
        <title>Human gut microbiome strain richness.</title>
        <authorList>
            <person name="Chen-Liaw A."/>
        </authorList>
    </citation>
    <scope>NUCLEOTIDE SEQUENCE</scope>
    <source>
        <strain evidence="1">1001713st1_F9_1001713B170221_170320</strain>
    </source>
</reference>
<dbReference type="Proteomes" id="UP001222603">
    <property type="component" value="Unassembled WGS sequence"/>
</dbReference>
<evidence type="ECO:0000313" key="1">
    <source>
        <dbReference type="EMBL" id="MDC1900011.1"/>
    </source>
</evidence>
<evidence type="ECO:0000313" key="2">
    <source>
        <dbReference type="Proteomes" id="UP001222603"/>
    </source>
</evidence>
<dbReference type="SUPFAM" id="SSF52058">
    <property type="entry name" value="L domain-like"/>
    <property type="match status" value="1"/>
</dbReference>
<dbReference type="InterPro" id="IPR032675">
    <property type="entry name" value="LRR_dom_sf"/>
</dbReference>
<dbReference type="AlphaFoldDB" id="A0AAW6GZU4"/>
<proteinExistence type="predicted"/>
<dbReference type="Pfam" id="PF13306">
    <property type="entry name" value="LRR_5"/>
    <property type="match status" value="1"/>
</dbReference>
<accession>A0AAW6GZU4</accession>
<dbReference type="Gene3D" id="3.80.10.10">
    <property type="entry name" value="Ribonuclease Inhibitor"/>
    <property type="match status" value="2"/>
</dbReference>
<name>A0AAW6GZU4_BACUN</name>
<dbReference type="EMBL" id="JAQNSI010000144">
    <property type="protein sequence ID" value="MDC1900011.1"/>
    <property type="molecule type" value="Genomic_DNA"/>
</dbReference>
<organism evidence="1 2">
    <name type="scientific">Bacteroides uniformis</name>
    <dbReference type="NCBI Taxonomy" id="820"/>
    <lineage>
        <taxon>Bacteria</taxon>
        <taxon>Pseudomonadati</taxon>
        <taxon>Bacteroidota</taxon>
        <taxon>Bacteroidia</taxon>
        <taxon>Bacteroidales</taxon>
        <taxon>Bacteroidaceae</taxon>
        <taxon>Bacteroides</taxon>
    </lineage>
</organism>
<feature type="non-terminal residue" evidence="1">
    <location>
        <position position="1"/>
    </location>
</feature>
<gene>
    <name evidence="1" type="ORF">POZ10_05190</name>
</gene>